<dbReference type="InterPro" id="IPR051158">
    <property type="entry name" value="Metallophosphoesterase_sf"/>
</dbReference>
<dbReference type="Gene3D" id="3.60.21.10">
    <property type="match status" value="1"/>
</dbReference>
<proteinExistence type="predicted"/>
<evidence type="ECO:0000256" key="2">
    <source>
        <dbReference type="ARBA" id="ARBA00022801"/>
    </source>
</evidence>
<dbReference type="InterPro" id="IPR029052">
    <property type="entry name" value="Metallo-depent_PP-like"/>
</dbReference>
<dbReference type="PATRIC" id="fig|908809.3.peg.1771"/>
<dbReference type="PANTHER" id="PTHR31302:SF31">
    <property type="entry name" value="PHOSPHODIESTERASE YAEI"/>
    <property type="match status" value="1"/>
</dbReference>
<dbReference type="STRING" id="908809.ABG79_01771"/>
<reference evidence="4 5" key="1">
    <citation type="submission" date="2015-09" db="EMBL/GenBank/DDBJ databases">
        <title>Draft genome sequence of a Caloramator mitchellensis, a moderate thermophile from the Great Artesian Basin of Australia.</title>
        <authorList>
            <person name="Patel B.K."/>
        </authorList>
    </citation>
    <scope>NUCLEOTIDE SEQUENCE [LARGE SCALE GENOMIC DNA]</scope>
    <source>
        <strain evidence="4 5">VF08</strain>
    </source>
</reference>
<sequence length="263" mass="29746">MKKVLILLLFFFIYLLFEISTLAINSVEIKTEKINGEVKILQISDYHDSKFHSKFIINAIRRSKPDIIVITGDLIDQSTKSIDRVMNLIDEIVAINKKIYYVPGNHEYYSGLKIKLLGELQKRGVIVLINKNTKISVGMENINLCGIDDFLTGNYDIKSALFNIDKNNFTILLSHSPDVIIKNRNIDVDLILSGHTHGGQIRLPLIGALVAPGQGFLPEYDKGLFKINNTLLYIDSGVGTSHYPIRFLNRSQISLIRICNKDK</sequence>
<organism evidence="4 5">
    <name type="scientific">Caloramator mitchellensis</name>
    <dbReference type="NCBI Taxonomy" id="908809"/>
    <lineage>
        <taxon>Bacteria</taxon>
        <taxon>Bacillati</taxon>
        <taxon>Bacillota</taxon>
        <taxon>Clostridia</taxon>
        <taxon>Eubacteriales</taxon>
        <taxon>Clostridiaceae</taxon>
        <taxon>Caloramator</taxon>
    </lineage>
</organism>
<dbReference type="GO" id="GO:0008758">
    <property type="term" value="F:UDP-2,3-diacylglucosamine hydrolase activity"/>
    <property type="evidence" value="ECO:0007669"/>
    <property type="project" value="TreeGrafter"/>
</dbReference>
<dbReference type="AlphaFoldDB" id="A0A0R3JSB0"/>
<name>A0A0R3JSB0_CALMK</name>
<feature type="domain" description="Calcineurin-like phosphoesterase" evidence="3">
    <location>
        <begin position="39"/>
        <end position="198"/>
    </location>
</feature>
<keyword evidence="5" id="KW-1185">Reference proteome</keyword>
<protein>
    <submittedName>
        <fullName evidence="4">Putative metallophosphoesterase</fullName>
        <ecNumber evidence="4">3.1.-.-</ecNumber>
    </submittedName>
</protein>
<dbReference type="OrthoDB" id="9780884at2"/>
<dbReference type="GO" id="GO:0046872">
    <property type="term" value="F:metal ion binding"/>
    <property type="evidence" value="ECO:0007669"/>
    <property type="project" value="UniProtKB-KW"/>
</dbReference>
<dbReference type="Pfam" id="PF00149">
    <property type="entry name" value="Metallophos"/>
    <property type="match status" value="1"/>
</dbReference>
<keyword evidence="1" id="KW-0479">Metal-binding</keyword>
<dbReference type="RefSeq" id="WP_057979100.1">
    <property type="nucleotide sequence ID" value="NZ_LKHP01000010.1"/>
</dbReference>
<evidence type="ECO:0000313" key="4">
    <source>
        <dbReference type="EMBL" id="KRQ86390.1"/>
    </source>
</evidence>
<keyword evidence="2 4" id="KW-0378">Hydrolase</keyword>
<accession>A0A0R3JSB0</accession>
<dbReference type="CDD" id="cd07385">
    <property type="entry name" value="MPP_YkuE_C"/>
    <property type="match status" value="1"/>
</dbReference>
<evidence type="ECO:0000256" key="1">
    <source>
        <dbReference type="ARBA" id="ARBA00022723"/>
    </source>
</evidence>
<dbReference type="GO" id="GO:0009245">
    <property type="term" value="P:lipid A biosynthetic process"/>
    <property type="evidence" value="ECO:0007669"/>
    <property type="project" value="TreeGrafter"/>
</dbReference>
<dbReference type="Proteomes" id="UP000052015">
    <property type="component" value="Unassembled WGS sequence"/>
</dbReference>
<comment type="caution">
    <text evidence="4">The sequence shown here is derived from an EMBL/GenBank/DDBJ whole genome shotgun (WGS) entry which is preliminary data.</text>
</comment>
<dbReference type="GO" id="GO:0016020">
    <property type="term" value="C:membrane"/>
    <property type="evidence" value="ECO:0007669"/>
    <property type="project" value="GOC"/>
</dbReference>
<dbReference type="InterPro" id="IPR004843">
    <property type="entry name" value="Calcineurin-like_PHP"/>
</dbReference>
<dbReference type="EC" id="3.1.-.-" evidence="4"/>
<dbReference type="PANTHER" id="PTHR31302">
    <property type="entry name" value="TRANSMEMBRANE PROTEIN WITH METALLOPHOSPHOESTERASE DOMAIN-RELATED"/>
    <property type="match status" value="1"/>
</dbReference>
<dbReference type="SUPFAM" id="SSF56300">
    <property type="entry name" value="Metallo-dependent phosphatases"/>
    <property type="match status" value="1"/>
</dbReference>
<evidence type="ECO:0000313" key="5">
    <source>
        <dbReference type="Proteomes" id="UP000052015"/>
    </source>
</evidence>
<evidence type="ECO:0000259" key="3">
    <source>
        <dbReference type="Pfam" id="PF00149"/>
    </source>
</evidence>
<dbReference type="EMBL" id="LKHP01000010">
    <property type="protein sequence ID" value="KRQ86390.1"/>
    <property type="molecule type" value="Genomic_DNA"/>
</dbReference>
<gene>
    <name evidence="4" type="ORF">ABG79_01771</name>
</gene>